<accession>A0A2M7R807</accession>
<sequence>MDDKIKILKETVRKLKERKNVQGIFLAGSYGRKEQHQFSDIDLYVIVEKPVKKDLKDPWKPLHTIYLTIDQLKKRFRQMDWIFSRSLVLSGKILYDPGGAIKKLKKEIKPYPEDIRQFELRANVLHAKMQLSRAEYAFKKRDLPSTIYFIIKCAEEILFFFYVFNKMYLESERKLFEDRKKIKNKPKNFEKRLIKGACLNLKKRKIKTSFSILKSLIKDVESFYSKEEKNWKPEYIKVLREMI</sequence>
<name>A0A2M7R807_9BACT</name>
<feature type="domain" description="Polymerase nucleotidyl transferase" evidence="1">
    <location>
        <begin position="8"/>
        <end position="71"/>
    </location>
</feature>
<dbReference type="Pfam" id="PF13228">
    <property type="entry name" value="DUF4037"/>
    <property type="match status" value="1"/>
</dbReference>
<reference evidence="4" key="1">
    <citation type="submission" date="2017-09" db="EMBL/GenBank/DDBJ databases">
        <title>Depth-based differentiation of microbial function through sediment-hosted aquifers and enrichment of novel symbionts in the deep terrestrial subsurface.</title>
        <authorList>
            <person name="Probst A.J."/>
            <person name="Ladd B."/>
            <person name="Jarett J.K."/>
            <person name="Geller-Mcgrath D.E."/>
            <person name="Sieber C.M.K."/>
            <person name="Emerson J.B."/>
            <person name="Anantharaman K."/>
            <person name="Thomas B.C."/>
            <person name="Malmstrom R."/>
            <person name="Stieglmeier M."/>
            <person name="Klingl A."/>
            <person name="Woyke T."/>
            <person name="Ryan C.M."/>
            <person name="Banfield J.F."/>
        </authorList>
    </citation>
    <scope>NUCLEOTIDE SEQUENCE [LARGE SCALE GENOMIC DNA]</scope>
</reference>
<comment type="caution">
    <text evidence="3">The sequence shown here is derived from an EMBL/GenBank/DDBJ whole genome shotgun (WGS) entry which is preliminary data.</text>
</comment>
<organism evidence="3 4">
    <name type="scientific">Candidatus Nealsonbacteria bacterium CG_4_10_14_0_8_um_filter_35_10</name>
    <dbReference type="NCBI Taxonomy" id="1974683"/>
    <lineage>
        <taxon>Bacteria</taxon>
        <taxon>Candidatus Nealsoniibacteriota</taxon>
    </lineage>
</organism>
<proteinExistence type="predicted"/>
<dbReference type="EMBL" id="PFLX01000019">
    <property type="protein sequence ID" value="PIY90939.1"/>
    <property type="molecule type" value="Genomic_DNA"/>
</dbReference>
<dbReference type="AlphaFoldDB" id="A0A2M7R807"/>
<dbReference type="GO" id="GO:0016779">
    <property type="term" value="F:nucleotidyltransferase activity"/>
    <property type="evidence" value="ECO:0007669"/>
    <property type="project" value="InterPro"/>
</dbReference>
<feature type="domain" description="DUF4037" evidence="2">
    <location>
        <begin position="88"/>
        <end position="168"/>
    </location>
</feature>
<dbReference type="Proteomes" id="UP000230055">
    <property type="component" value="Unassembled WGS sequence"/>
</dbReference>
<dbReference type="InterPro" id="IPR002934">
    <property type="entry name" value="Polymerase_NTP_transf_dom"/>
</dbReference>
<evidence type="ECO:0000259" key="2">
    <source>
        <dbReference type="Pfam" id="PF13228"/>
    </source>
</evidence>
<evidence type="ECO:0000313" key="3">
    <source>
        <dbReference type="EMBL" id="PIY90939.1"/>
    </source>
</evidence>
<dbReference type="Pfam" id="PF01909">
    <property type="entry name" value="NTP_transf_2"/>
    <property type="match status" value="1"/>
</dbReference>
<dbReference type="SUPFAM" id="SSF81301">
    <property type="entry name" value="Nucleotidyltransferase"/>
    <property type="match status" value="1"/>
</dbReference>
<dbReference type="InterPro" id="IPR043519">
    <property type="entry name" value="NT_sf"/>
</dbReference>
<protein>
    <recommendedName>
        <fullName evidence="5">Polymerase nucleotidyl transferase domain-containing protein</fullName>
    </recommendedName>
</protein>
<evidence type="ECO:0008006" key="5">
    <source>
        <dbReference type="Google" id="ProtNLM"/>
    </source>
</evidence>
<dbReference type="Gene3D" id="3.30.460.10">
    <property type="entry name" value="Beta Polymerase, domain 2"/>
    <property type="match status" value="1"/>
</dbReference>
<gene>
    <name evidence="3" type="ORF">COY72_00840</name>
</gene>
<dbReference type="InterPro" id="IPR025117">
    <property type="entry name" value="DUF4037"/>
</dbReference>
<evidence type="ECO:0000259" key="1">
    <source>
        <dbReference type="Pfam" id="PF01909"/>
    </source>
</evidence>
<evidence type="ECO:0000313" key="4">
    <source>
        <dbReference type="Proteomes" id="UP000230055"/>
    </source>
</evidence>
<dbReference type="CDD" id="cd05403">
    <property type="entry name" value="NT_KNTase_like"/>
    <property type="match status" value="1"/>
</dbReference>